<feature type="compositionally biased region" description="Low complexity" evidence="6">
    <location>
        <begin position="85"/>
        <end position="96"/>
    </location>
</feature>
<keyword evidence="4" id="KW-0833">Ubl conjugation pathway</keyword>
<keyword evidence="3" id="KW-0498">Mitosis</keyword>
<name>A0A6A6TW30_9PEZI</name>
<dbReference type="AlphaFoldDB" id="A0A6A6TW30"/>
<gene>
    <name evidence="7" type="ORF">BT63DRAFT_418424</name>
</gene>
<dbReference type="EMBL" id="MU004243">
    <property type="protein sequence ID" value="KAF2664305.1"/>
    <property type="molecule type" value="Genomic_DNA"/>
</dbReference>
<dbReference type="Proteomes" id="UP000799302">
    <property type="component" value="Unassembled WGS sequence"/>
</dbReference>
<reference evidence="7" key="1">
    <citation type="journal article" date="2020" name="Stud. Mycol.">
        <title>101 Dothideomycetes genomes: a test case for predicting lifestyles and emergence of pathogens.</title>
        <authorList>
            <person name="Haridas S."/>
            <person name="Albert R."/>
            <person name="Binder M."/>
            <person name="Bloem J."/>
            <person name="Labutti K."/>
            <person name="Salamov A."/>
            <person name="Andreopoulos B."/>
            <person name="Baker S."/>
            <person name="Barry K."/>
            <person name="Bills G."/>
            <person name="Bluhm B."/>
            <person name="Cannon C."/>
            <person name="Castanera R."/>
            <person name="Culley D."/>
            <person name="Daum C."/>
            <person name="Ezra D."/>
            <person name="Gonzalez J."/>
            <person name="Henrissat B."/>
            <person name="Kuo A."/>
            <person name="Liang C."/>
            <person name="Lipzen A."/>
            <person name="Lutzoni F."/>
            <person name="Magnuson J."/>
            <person name="Mondo S."/>
            <person name="Nolan M."/>
            <person name="Ohm R."/>
            <person name="Pangilinan J."/>
            <person name="Park H.-J."/>
            <person name="Ramirez L."/>
            <person name="Alfaro M."/>
            <person name="Sun H."/>
            <person name="Tritt A."/>
            <person name="Yoshinaga Y."/>
            <person name="Zwiers L.-H."/>
            <person name="Turgeon B."/>
            <person name="Goodwin S."/>
            <person name="Spatafora J."/>
            <person name="Crous P."/>
            <person name="Grigoriev I."/>
        </authorList>
    </citation>
    <scope>NUCLEOTIDE SEQUENCE</scope>
    <source>
        <strain evidence="7">CBS 115976</strain>
    </source>
</reference>
<feature type="region of interest" description="Disordered" evidence="6">
    <location>
        <begin position="85"/>
        <end position="127"/>
    </location>
</feature>
<evidence type="ECO:0000256" key="4">
    <source>
        <dbReference type="ARBA" id="ARBA00022786"/>
    </source>
</evidence>
<evidence type="ECO:0000313" key="7">
    <source>
        <dbReference type="EMBL" id="KAF2664305.1"/>
    </source>
</evidence>
<dbReference type="Pfam" id="PF05839">
    <property type="entry name" value="Apc13p"/>
    <property type="match status" value="1"/>
</dbReference>
<protein>
    <submittedName>
        <fullName evidence="7">Apc13p-domain-containing protein</fullName>
    </submittedName>
</protein>
<evidence type="ECO:0000256" key="5">
    <source>
        <dbReference type="ARBA" id="ARBA00023306"/>
    </source>
</evidence>
<comment type="similarity">
    <text evidence="1">Belongs to the APC13 family.</text>
</comment>
<organism evidence="7 8">
    <name type="scientific">Microthyrium microscopicum</name>
    <dbReference type="NCBI Taxonomy" id="703497"/>
    <lineage>
        <taxon>Eukaryota</taxon>
        <taxon>Fungi</taxon>
        <taxon>Dikarya</taxon>
        <taxon>Ascomycota</taxon>
        <taxon>Pezizomycotina</taxon>
        <taxon>Dothideomycetes</taxon>
        <taxon>Dothideomycetes incertae sedis</taxon>
        <taxon>Microthyriales</taxon>
        <taxon>Microthyriaceae</taxon>
        <taxon>Microthyrium</taxon>
    </lineage>
</organism>
<accession>A0A6A6TW30</accession>
<dbReference type="OrthoDB" id="2351920at2759"/>
<evidence type="ECO:0000256" key="6">
    <source>
        <dbReference type="SAM" id="MobiDB-lite"/>
    </source>
</evidence>
<evidence type="ECO:0000256" key="1">
    <source>
        <dbReference type="ARBA" id="ARBA00006940"/>
    </source>
</evidence>
<evidence type="ECO:0000256" key="2">
    <source>
        <dbReference type="ARBA" id="ARBA00022618"/>
    </source>
</evidence>
<evidence type="ECO:0000256" key="3">
    <source>
        <dbReference type="ARBA" id="ARBA00022776"/>
    </source>
</evidence>
<evidence type="ECO:0000313" key="8">
    <source>
        <dbReference type="Proteomes" id="UP000799302"/>
    </source>
</evidence>
<sequence>MSRDSSRTHLHLHASHHADLFEDFTRFPLAPDNIYLAPNHQPINPEDEDDVVPDQHAAFGINKATRDQREPGWRDLRLFELLATTTGAGPSTGSGAEQSLADSASRVDGRGAAAGAQSGQPVVGPTQGGVGVPVGVRTGMRAVGATNLSALLRQ</sequence>
<keyword evidence="8" id="KW-1185">Reference proteome</keyword>
<proteinExistence type="inferred from homology"/>
<dbReference type="PANTHER" id="PTHR28526">
    <property type="entry name" value="ANAPHASE-PROMOTING COMPLEX SUBUNIT 13"/>
    <property type="match status" value="1"/>
</dbReference>
<feature type="compositionally biased region" description="Low complexity" evidence="6">
    <location>
        <begin position="110"/>
        <end position="125"/>
    </location>
</feature>
<dbReference type="PANTHER" id="PTHR28526:SF1">
    <property type="entry name" value="ANAPHASE-PROMOTING COMPLEX SUBUNIT 13"/>
    <property type="match status" value="1"/>
</dbReference>
<keyword evidence="2" id="KW-0132">Cell division</keyword>
<dbReference type="GO" id="GO:0051301">
    <property type="term" value="P:cell division"/>
    <property type="evidence" value="ECO:0007669"/>
    <property type="project" value="UniProtKB-KW"/>
</dbReference>
<dbReference type="InterPro" id="IPR008401">
    <property type="entry name" value="Apc13"/>
</dbReference>
<dbReference type="GO" id="GO:0005680">
    <property type="term" value="C:anaphase-promoting complex"/>
    <property type="evidence" value="ECO:0007669"/>
    <property type="project" value="InterPro"/>
</dbReference>
<keyword evidence="5" id="KW-0131">Cell cycle</keyword>